<evidence type="ECO:0000313" key="2">
    <source>
        <dbReference type="Proteomes" id="UP000814033"/>
    </source>
</evidence>
<feature type="non-terminal residue" evidence="1">
    <location>
        <position position="67"/>
    </location>
</feature>
<reference evidence="1" key="2">
    <citation type="journal article" date="2022" name="New Phytol.">
        <title>Evolutionary transition to the ectomycorrhizal habit in the genomes of a hyperdiverse lineage of mushroom-forming fungi.</title>
        <authorList>
            <person name="Looney B."/>
            <person name="Miyauchi S."/>
            <person name="Morin E."/>
            <person name="Drula E."/>
            <person name="Courty P.E."/>
            <person name="Kohler A."/>
            <person name="Kuo A."/>
            <person name="LaButti K."/>
            <person name="Pangilinan J."/>
            <person name="Lipzen A."/>
            <person name="Riley R."/>
            <person name="Andreopoulos W."/>
            <person name="He G."/>
            <person name="Johnson J."/>
            <person name="Nolan M."/>
            <person name="Tritt A."/>
            <person name="Barry K.W."/>
            <person name="Grigoriev I.V."/>
            <person name="Nagy L.G."/>
            <person name="Hibbett D."/>
            <person name="Henrissat B."/>
            <person name="Matheny P.B."/>
            <person name="Labbe J."/>
            <person name="Martin F.M."/>
        </authorList>
    </citation>
    <scope>NUCLEOTIDE SEQUENCE</scope>
    <source>
        <strain evidence="1">FP105234-sp</strain>
    </source>
</reference>
<reference evidence="1" key="1">
    <citation type="submission" date="2021-02" db="EMBL/GenBank/DDBJ databases">
        <authorList>
            <consortium name="DOE Joint Genome Institute"/>
            <person name="Ahrendt S."/>
            <person name="Looney B.P."/>
            <person name="Miyauchi S."/>
            <person name="Morin E."/>
            <person name="Drula E."/>
            <person name="Courty P.E."/>
            <person name="Chicoki N."/>
            <person name="Fauchery L."/>
            <person name="Kohler A."/>
            <person name="Kuo A."/>
            <person name="Labutti K."/>
            <person name="Pangilinan J."/>
            <person name="Lipzen A."/>
            <person name="Riley R."/>
            <person name="Andreopoulos W."/>
            <person name="He G."/>
            <person name="Johnson J."/>
            <person name="Barry K.W."/>
            <person name="Grigoriev I.V."/>
            <person name="Nagy L."/>
            <person name="Hibbett D."/>
            <person name="Henrissat B."/>
            <person name="Matheny P.B."/>
            <person name="Labbe J."/>
            <person name="Martin F."/>
        </authorList>
    </citation>
    <scope>NUCLEOTIDE SEQUENCE</scope>
    <source>
        <strain evidence="1">FP105234-sp</strain>
    </source>
</reference>
<evidence type="ECO:0000313" key="1">
    <source>
        <dbReference type="EMBL" id="KAI0040919.1"/>
    </source>
</evidence>
<name>A0ACB8RA22_9AGAM</name>
<comment type="caution">
    <text evidence="1">The sequence shown here is derived from an EMBL/GenBank/DDBJ whole genome shotgun (WGS) entry which is preliminary data.</text>
</comment>
<accession>A0ACB8RA22</accession>
<organism evidence="1 2">
    <name type="scientific">Auriscalpium vulgare</name>
    <dbReference type="NCBI Taxonomy" id="40419"/>
    <lineage>
        <taxon>Eukaryota</taxon>
        <taxon>Fungi</taxon>
        <taxon>Dikarya</taxon>
        <taxon>Basidiomycota</taxon>
        <taxon>Agaricomycotina</taxon>
        <taxon>Agaricomycetes</taxon>
        <taxon>Russulales</taxon>
        <taxon>Auriscalpiaceae</taxon>
        <taxon>Auriscalpium</taxon>
    </lineage>
</organism>
<protein>
    <submittedName>
        <fullName evidence="1">Uncharacterized protein</fullName>
    </submittedName>
</protein>
<proteinExistence type="predicted"/>
<sequence>MSFGQFRVSITSASTSSVPSRTHLPDPATSAPTSVKFRDPATFRAPGSFEWDKSVGGYGGRMGNGNG</sequence>
<keyword evidence="2" id="KW-1185">Reference proteome</keyword>
<gene>
    <name evidence="1" type="ORF">FA95DRAFT_1565960</name>
</gene>
<dbReference type="EMBL" id="MU276158">
    <property type="protein sequence ID" value="KAI0040919.1"/>
    <property type="molecule type" value="Genomic_DNA"/>
</dbReference>
<dbReference type="Proteomes" id="UP000814033">
    <property type="component" value="Unassembled WGS sequence"/>
</dbReference>